<evidence type="ECO:0000259" key="26">
    <source>
        <dbReference type="PROSITE" id="PS50025"/>
    </source>
</evidence>
<feature type="domain" description="Laminin EGF-like" evidence="28">
    <location>
        <begin position="2087"/>
        <end position="2134"/>
    </location>
</feature>
<evidence type="ECO:0000256" key="4">
    <source>
        <dbReference type="ARBA" id="ARBA00022473"/>
    </source>
</evidence>
<feature type="compositionally biased region" description="Low complexity" evidence="23">
    <location>
        <begin position="2884"/>
        <end position="2902"/>
    </location>
</feature>
<evidence type="ECO:0000313" key="33">
    <source>
        <dbReference type="EMBL" id="OXA64400.1"/>
    </source>
</evidence>
<dbReference type="Gene3D" id="2.10.25.10">
    <property type="entry name" value="Laminin"/>
    <property type="match status" value="4"/>
</dbReference>
<dbReference type="SMART" id="SM00282">
    <property type="entry name" value="LamG"/>
    <property type="match status" value="2"/>
</dbReference>
<dbReference type="FunFam" id="2.60.40.60:FF:000005">
    <property type="entry name" value="Protocadherin 9"/>
    <property type="match status" value="1"/>
</dbReference>
<dbReference type="Gene3D" id="2.60.40.60">
    <property type="entry name" value="Cadherins"/>
    <property type="match status" value="9"/>
</dbReference>
<dbReference type="EMBL" id="LNIX01000001">
    <property type="protein sequence ID" value="OXA64400.1"/>
    <property type="molecule type" value="Genomic_DNA"/>
</dbReference>
<keyword evidence="6 21" id="KW-0245">EGF-like domain</keyword>
<comment type="caution">
    <text evidence="33">The sequence shown here is derived from an EMBL/GenBank/DDBJ whole genome shotgun (WGS) entry which is preliminary data.</text>
</comment>
<dbReference type="PROSITE" id="PS01186">
    <property type="entry name" value="EGF_2"/>
    <property type="match status" value="1"/>
</dbReference>
<evidence type="ECO:0000256" key="16">
    <source>
        <dbReference type="ARBA" id="ARBA00023170"/>
    </source>
</evidence>
<evidence type="ECO:0000256" key="19">
    <source>
        <dbReference type="ARBA" id="ARBA00023292"/>
    </source>
</evidence>
<dbReference type="GO" id="GO:0016339">
    <property type="term" value="P:calcium-dependent cell-cell adhesion via plasma membrane cell adhesion molecules"/>
    <property type="evidence" value="ECO:0007669"/>
    <property type="project" value="UniProtKB-ARBA"/>
</dbReference>
<evidence type="ECO:0000256" key="12">
    <source>
        <dbReference type="ARBA" id="ARBA00022989"/>
    </source>
</evidence>
<feature type="compositionally biased region" description="Basic and acidic residues" evidence="23">
    <location>
        <begin position="3287"/>
        <end position="3297"/>
    </location>
</feature>
<keyword evidence="14 24" id="KW-0472">Membrane</keyword>
<feature type="domain" description="Cadherin" evidence="32">
    <location>
        <begin position="552"/>
        <end position="658"/>
    </location>
</feature>
<feature type="chain" id="PRO_5012736873" evidence="25">
    <location>
        <begin position="26"/>
        <end position="3330"/>
    </location>
</feature>
<dbReference type="InterPro" id="IPR002049">
    <property type="entry name" value="LE_dom"/>
</dbReference>
<dbReference type="SMART" id="SM00303">
    <property type="entry name" value="GPS"/>
    <property type="match status" value="1"/>
</dbReference>
<dbReference type="PANTHER" id="PTHR24026:SF51">
    <property type="entry name" value="PROTOCADHERIN-LIKE WING POLARITY PROTEIN STAN"/>
    <property type="match status" value="1"/>
</dbReference>
<feature type="domain" description="Cadherin" evidence="32">
    <location>
        <begin position="659"/>
        <end position="765"/>
    </location>
</feature>
<keyword evidence="16" id="KW-0675">Receptor</keyword>
<keyword evidence="10 20" id="KW-0106">Calcium</keyword>
<gene>
    <name evidence="33" type="ORF">Fcan01_02840</name>
</gene>
<sequence>MGLTTSPWKLAIPFLIVISLKSGEGFVVVADQNRVEGWILFDSQIQLPPPPPDAGGSSYNTTQWHYQYRISYHKTQPWVHRLLRLDSDGQLMFRRNYAHKCQLSHIFPSTFIVYVDIVAKSALGQKQAGEHEEDSLQFGKSPAQLKNELARQFYDCISFPITVILKESNECNQNSPVGTLSKEGASTSTGESGNELTSISRTVDDIYVALPINWDDRCFHSSEKIGNVYDFLPSSVKAQCGVKASVSGDEHTWGVQASTNDIVLRRDWCLFEPGYHTIQLVLHLNCSTDGSLLPESVMSWDQMVHLILHSGGGGGSLMDFHPIHRIRREMQNQSPFFDQPLYIASVPEEQPPGITVTTITASDPENSPLSYSMTSLLDARSQQFFALDPKSGIVTTVEKLDRERMDVHYFRIVATDSGIPPRTGTGTLQILVSDYNDWGPLFEHAAYSVSVREGLSVGDTVLSVRATDQDTDKNGDIHYSILNPHDIDDTFRIDPNSGVITTKLALDREKRDEYTLIIQASDLAPNQVDRKSATATVRVEILDDNDNWPQWTQRLYNVSIPENVDVSNYPVIARVSATDADEGVNSALRYSIIGGNTQNIFSIDSLTGEISLTKSLDYESTRSYRLNVRAIDAGNPTRSNNTILAVMVEDQNDSPPRFYSQIFQETVLENLPLQSSVLRIQAFDPDDGDNAKIYYRLSYRESTEKFPFDIEPDSGWIKTNRELDREEQFRYDFEVIAADSGNVPLSATASVVILVLDSNDNNPTFDPKLYENQVSELDAPGTPVVTVKATDPDENSRLTYEIAEGNVRSRFSITTQNGEGIITIAQPLDFKSERKYVLTIRVTDSGGKSDLATVYVEVSDANTNPPQFQNTPYSVKIFEDVPIGTTVLNVLATDQDSGLNAQIIYTFVNDGGDNDVDNFMIDSTTGAITTSQLLDREKVPGYILTVNARDRGIPPLSDTTDVEIVLNDVNDLQPTFEREYYHAKIDEDVPVGSSIMQVAASDGDVGKNSIIRFSFSTFSDGDGTFSVDPASGIIRTIKPLDREAVGRYDLMVLATDQGTPPLSGKTNVTIAVQDKNDSPPQFESDRIRLFIQENSPIGSVVGTLKASDQDEGQNAQIIFSIVGGVDANSFTLNSHPQPTGGGIGGDGSEGTAATASADILTRIELDYESPRKKFDIIVRAASPPLRNDVHVEIHLVDTNDNAPMIKNQFHIILNNYKDQFPVGAIGQVPAVDADISDKLHYTIVSGNKANLVYLDPNGMITLSPFLDSNVPLHAKMEIVVSDGLNEVRSEMIISTRMITDELLFNSVTIQLADMTTEAFLSPLFNHFLQAVAVILNVPKENIVIFSVQEEIEGTRGTLNVSLSARRPSSSTSSEEYFSPDYIKERVFLNRLTLSKLAIGVDVLPFSDDLCLQEPCLNFEECLVVLKFRNVSNFVATESMLFRSVHPWQTFSCRCGVGFTGLREHYLCDAEINLCFSSPCTNGGTCYQREGGYSCVCPPGTTGKQCQIQLELDTCQPNICSSGSSCTPRLRGGFLCQNCTRGEYVNSLCELTARSFSRGSFLIFPGLKDRVRLHLEISFASQQKNGLLMYNGRFQERYDFIALEIVNSVVRFSFSLGSNNVTVVETGSPVSDGLWHTVRVEYFNKTATLSLDNCDVIVTLENPDEFPPAKSCAGRGLHILEDRCSSLTESCQRFLDLTGPLYIGGLPTSNSPNTIQTHDFVGCVKNVFINYKFVDMNNYIMEMGTNNGCPEKNNFCASYPCKNGGKCIDGWTTYACQCNDGWGQKDCSEDAKPVWNLRDDSSHISFTPQLRQIQFPWYNSISLRTLKKSGKLMAIKLSNNESLSITLDDGLVHYYYNEQSIPVTLPKINDGHWHNIEAKWMTAEIWFSLDYGQFEVTVPFEAKMQNLHVTTVVIGSSAGGSLPESSMAGCVQDVRVGSAKNYLRKTESEKGVNEGCSLAAACVGAICPQRSTCVEEGGRHKCQCDPGYVGDKCVPICSLKMCKNNGTCIMDLTTERGYRCQCDDRLFLGDYCEKQMELSCPSTWWGWPICGPCSCPADKNFSPDCNKKTGQCRCKEYHYEKDGVCKDCLCYGTGSVSKNCDPDTGKCQCRAGVVGTKCDSCLNSFAEVTTKGCEVVRDGCPRAFSSEVWWPRTKFNLVSVHDCPNGAVGLATRSCSSEGWNSPDLFNCTSNSFISIVNTVSQLDSKDLPLAPLLSTKLAADLTKALNISHKLYGNDLWISLRMLTHLIVHETKQSGLNLSHRQDKNFIKNIITSVGKVTSKEYVHEWNRLRRTYGSGSDSLLALMEKYLAHLVLNQEDTFTKPFEILSNNMIMGLDTVELTWENEGRKNFEDLVVESNYDLYEVTSTTKRAVRFPKYDNIVMDPRRYPKGLKIIIPLDILGLQDEKDMAGNAVVGFTEYYSLWDVLPKKFMNDVDRRFNSELVASPPVVSLAILASRQGLVSGRQTTPVRLIYEIFGRYIDSSNPQCVVWQEPTGLKQPFTGFPTILDDSSSDDGGWTSRPCQTQVEEQYISKSVGNMMTVNCTCWHLSTFAVLIENNDTQDIPRAGQIEDIVTYVSFVVALTLIFGALIGLGILQGPVPSTITNTIHKHLLLSIFSALLFYLIALKLRLILVANDNLCRALAIGLHATWLATFSWLFGSAIHLRRMFTEVRDVNHGSSLFYFALGYAFPLLCVALSLGVRAHHYGNRFFCWLSLYEGIVWGMVGPILVCVLATLFIFLLAVRAAFTLKDQVVDSGNMRTLLWMDLTLLPICGMVWALCLLGANERSAVWQFAIAVAVAILSIYVALGYCILNKRVKDSFMQRLGVHEWRHETDRRDRNSGALFRSRDPIAQQNASRSALVYRTDLGVAGRDDPRKKDMFRNIRSGVSTASTTSRSTTKTSSSPYGYGATLPHYRVKYGDEVDRKHHGKRRKRSNSDDDGSSDGERTLELASSHSSDEDEATTVHGPVRSATLGMNGHRYPHYRLVPNGGLNGCPHSPNTGRHKLVSASLSTLHVPATQRPPALPRLYSTHWTPNIITTPTYRELSSNFKGCGGGSMINGAAAPSSGSDNENSVNIYKYSAAEEEGDDHSSQHSHQGQPNQSSSYHPMYAQQQKELNSQNLGHGHGQEQGKSASFVPQGFETVNDLSGTASPSLSTFGRISSPAERWGSSYGMVSGPGRPLAESSPLQERPPHPQHLSSFHPTDDEINTDELHGGGQVNRGLEMDTMSGDEDEDSSPQYHQAYRHHQPSSSSHTQNLSSHQQQQHYLYDYPRHPSVQVVPPLSSNEEGSYRVEGDRPHSSTPAPPPHPHGEDEDDDNSDAYDGSIVAGVLV</sequence>
<name>A0A226F4X2_FOLCA</name>
<dbReference type="GO" id="GO:0007157">
    <property type="term" value="P:heterophilic cell-cell adhesion via plasma membrane cell adhesion molecules"/>
    <property type="evidence" value="ECO:0007669"/>
    <property type="project" value="UniProtKB-ARBA"/>
</dbReference>
<dbReference type="InterPro" id="IPR000742">
    <property type="entry name" value="EGF"/>
</dbReference>
<keyword evidence="19 22" id="KW-0424">Laminin EGF-like domain</keyword>
<dbReference type="FunFam" id="2.60.40.60:FF:000249">
    <property type="entry name" value="Starry night"/>
    <property type="match status" value="1"/>
</dbReference>
<dbReference type="InterPro" id="IPR002126">
    <property type="entry name" value="Cadherin-like_dom"/>
</dbReference>
<dbReference type="Pfam" id="PF02793">
    <property type="entry name" value="HRM"/>
    <property type="match status" value="1"/>
</dbReference>
<dbReference type="GO" id="GO:0007166">
    <property type="term" value="P:cell surface receptor signaling pathway"/>
    <property type="evidence" value="ECO:0007669"/>
    <property type="project" value="InterPro"/>
</dbReference>
<dbReference type="FunFam" id="2.60.40.60:FF:000024">
    <property type="entry name" value="FAT atypical cadherin 3"/>
    <property type="match status" value="1"/>
</dbReference>
<feature type="transmembrane region" description="Helical" evidence="24">
    <location>
        <begin position="2718"/>
        <end position="2741"/>
    </location>
</feature>
<feature type="region of interest" description="Disordered" evidence="23">
    <location>
        <begin position="3142"/>
        <end position="3330"/>
    </location>
</feature>
<dbReference type="InterPro" id="IPR000203">
    <property type="entry name" value="GPS"/>
</dbReference>
<evidence type="ECO:0000256" key="18">
    <source>
        <dbReference type="ARBA" id="ARBA00023224"/>
    </source>
</evidence>
<evidence type="ECO:0000259" key="27">
    <source>
        <dbReference type="PROSITE" id="PS50026"/>
    </source>
</evidence>
<feature type="domain" description="GAIN-B" evidence="29">
    <location>
        <begin position="2360"/>
        <end position="2560"/>
    </location>
</feature>
<dbReference type="GO" id="GO:0022603">
    <property type="term" value="P:regulation of anatomical structure morphogenesis"/>
    <property type="evidence" value="ECO:0007669"/>
    <property type="project" value="UniProtKB-ARBA"/>
</dbReference>
<evidence type="ECO:0000256" key="17">
    <source>
        <dbReference type="ARBA" id="ARBA00023180"/>
    </source>
</evidence>
<dbReference type="PROSITE" id="PS50268">
    <property type="entry name" value="CADHERIN_2"/>
    <property type="match status" value="9"/>
</dbReference>
<feature type="domain" description="Cadherin" evidence="32">
    <location>
        <begin position="766"/>
        <end position="868"/>
    </location>
</feature>
<keyword evidence="7 24" id="KW-0812">Transmembrane</keyword>
<dbReference type="FunFam" id="2.60.40.60:FF:000029">
    <property type="entry name" value="Cadherin EGF LAG seven-pass G-type receptor 3"/>
    <property type="match status" value="1"/>
</dbReference>
<dbReference type="GO" id="GO:0051239">
    <property type="term" value="P:regulation of multicellular organismal process"/>
    <property type="evidence" value="ECO:0007669"/>
    <property type="project" value="UniProtKB-ARBA"/>
</dbReference>
<feature type="compositionally biased region" description="Polar residues" evidence="23">
    <location>
        <begin position="3092"/>
        <end position="3104"/>
    </location>
</feature>
<dbReference type="Pfam" id="PF00028">
    <property type="entry name" value="Cadherin"/>
    <property type="match status" value="8"/>
</dbReference>
<dbReference type="Proteomes" id="UP000198287">
    <property type="component" value="Unassembled WGS sequence"/>
</dbReference>
<keyword evidence="34" id="KW-1185">Reference proteome</keyword>
<dbReference type="FunFam" id="4.10.1240.10:FF:000021">
    <property type="entry name" value="Cadherin EGF LAG seven-pass G-type receptor"/>
    <property type="match status" value="1"/>
</dbReference>
<dbReference type="CDD" id="cd00054">
    <property type="entry name" value="EGF_CA"/>
    <property type="match status" value="4"/>
</dbReference>
<dbReference type="PANTHER" id="PTHR24026">
    <property type="entry name" value="FAT ATYPICAL CADHERIN-RELATED"/>
    <property type="match status" value="1"/>
</dbReference>
<feature type="domain" description="Laminin G" evidence="26">
    <location>
        <begin position="1550"/>
        <end position="1748"/>
    </location>
</feature>
<feature type="domain" description="G-protein coupled receptors family 2 profile 1" evidence="30">
    <location>
        <begin position="2119"/>
        <end position="2191"/>
    </location>
</feature>
<dbReference type="PRINTS" id="PR00205">
    <property type="entry name" value="CADHERIN"/>
</dbReference>
<dbReference type="InterPro" id="IPR056286">
    <property type="entry name" value="Cadherin_CELSR1-3_9th"/>
</dbReference>
<dbReference type="InterPro" id="IPR000832">
    <property type="entry name" value="GPCR_2_secretin-like"/>
</dbReference>
<evidence type="ECO:0000256" key="6">
    <source>
        <dbReference type="ARBA" id="ARBA00022536"/>
    </source>
</evidence>
<evidence type="ECO:0000256" key="8">
    <source>
        <dbReference type="ARBA" id="ARBA00022729"/>
    </source>
</evidence>
<dbReference type="PROSITE" id="PS50261">
    <property type="entry name" value="G_PROTEIN_RECEP_F2_4"/>
    <property type="match status" value="1"/>
</dbReference>
<evidence type="ECO:0000256" key="14">
    <source>
        <dbReference type="ARBA" id="ARBA00023136"/>
    </source>
</evidence>
<dbReference type="SUPFAM" id="SSF49899">
    <property type="entry name" value="Concanavalin A-like lectins/glucanases"/>
    <property type="match status" value="2"/>
</dbReference>
<dbReference type="FunFam" id="2.60.40.60:FF:000013">
    <property type="entry name" value="Cadherin EGF LAG seven-pass G-type receptor"/>
    <property type="match status" value="2"/>
</dbReference>
<dbReference type="GO" id="GO:0005509">
    <property type="term" value="F:calcium ion binding"/>
    <property type="evidence" value="ECO:0007669"/>
    <property type="project" value="UniProtKB-UniRule"/>
</dbReference>
<dbReference type="Gene3D" id="2.60.220.50">
    <property type="match status" value="1"/>
</dbReference>
<feature type="domain" description="Cadherin" evidence="32">
    <location>
        <begin position="1083"/>
        <end position="1205"/>
    </location>
</feature>
<dbReference type="Gene3D" id="1.20.1070.10">
    <property type="entry name" value="Rhodopsin 7-helix transmembrane proteins"/>
    <property type="match status" value="1"/>
</dbReference>
<feature type="domain" description="EGF-like" evidence="27">
    <location>
        <begin position="1470"/>
        <end position="1506"/>
    </location>
</feature>
<feature type="domain" description="Cadherin" evidence="32">
    <location>
        <begin position="443"/>
        <end position="551"/>
    </location>
</feature>
<dbReference type="InterPro" id="IPR020894">
    <property type="entry name" value="Cadherin_CS"/>
</dbReference>
<dbReference type="SUPFAM" id="SSF57196">
    <property type="entry name" value="EGF/Laminin"/>
    <property type="match status" value="1"/>
</dbReference>
<evidence type="ECO:0000313" key="34">
    <source>
        <dbReference type="Proteomes" id="UP000198287"/>
    </source>
</evidence>
<reference evidence="33 34" key="1">
    <citation type="submission" date="2015-12" db="EMBL/GenBank/DDBJ databases">
        <title>The genome of Folsomia candida.</title>
        <authorList>
            <person name="Faddeeva A."/>
            <person name="Derks M.F."/>
            <person name="Anvar Y."/>
            <person name="Smit S."/>
            <person name="Van Straalen N."/>
            <person name="Roelofs D."/>
        </authorList>
    </citation>
    <scope>NUCLEOTIDE SEQUENCE [LARGE SCALE GENOMIC DNA]</scope>
    <source>
        <strain evidence="33 34">VU population</strain>
        <tissue evidence="33">Whole body</tissue>
    </source>
</reference>
<dbReference type="Gene3D" id="4.10.1240.10">
    <property type="entry name" value="GPCR, family 2, extracellular hormone receptor domain"/>
    <property type="match status" value="1"/>
</dbReference>
<evidence type="ECO:0000256" key="3">
    <source>
        <dbReference type="ARBA" id="ARBA00004651"/>
    </source>
</evidence>
<feature type="disulfide bond" evidence="22">
    <location>
        <begin position="2087"/>
        <end position="2099"/>
    </location>
</feature>
<evidence type="ECO:0000256" key="11">
    <source>
        <dbReference type="ARBA" id="ARBA00022889"/>
    </source>
</evidence>
<dbReference type="InterPro" id="IPR001791">
    <property type="entry name" value="Laminin_G"/>
</dbReference>
<feature type="domain" description="G-protein coupled receptors family 2 profile 2" evidence="31">
    <location>
        <begin position="2569"/>
        <end position="2812"/>
    </location>
</feature>
<keyword evidence="8 25" id="KW-0732">Signal</keyword>
<dbReference type="CDD" id="cd00055">
    <property type="entry name" value="EGF_Lam"/>
    <property type="match status" value="1"/>
</dbReference>
<feature type="transmembrane region" description="Helical" evidence="24">
    <location>
        <begin position="2571"/>
        <end position="2598"/>
    </location>
</feature>
<feature type="disulfide bond" evidence="22">
    <location>
        <begin position="2108"/>
        <end position="2117"/>
    </location>
</feature>
<keyword evidence="11" id="KW-0130">Cell adhesion</keyword>
<keyword evidence="9" id="KW-0677">Repeat</keyword>
<dbReference type="SMART" id="SM00180">
    <property type="entry name" value="EGF_Lam"/>
    <property type="match status" value="1"/>
</dbReference>
<dbReference type="FunFam" id="2.10.25.10:FF:000122">
    <property type="entry name" value="Protein crumbs homolog 2"/>
    <property type="match status" value="1"/>
</dbReference>
<feature type="compositionally biased region" description="Low complexity" evidence="23">
    <location>
        <begin position="3247"/>
        <end position="3264"/>
    </location>
</feature>
<evidence type="ECO:0000256" key="2">
    <source>
        <dbReference type="ARBA" id="ARBA00004251"/>
    </source>
</evidence>
<dbReference type="PROSITE" id="PS50025">
    <property type="entry name" value="LAM_G_DOMAIN"/>
    <property type="match status" value="2"/>
</dbReference>
<evidence type="ECO:0000256" key="15">
    <source>
        <dbReference type="ARBA" id="ARBA00023157"/>
    </source>
</evidence>
<dbReference type="Pfam" id="PF16489">
    <property type="entry name" value="GAIN"/>
    <property type="match status" value="1"/>
</dbReference>
<dbReference type="GO" id="GO:0007156">
    <property type="term" value="P:homophilic cell adhesion via plasma membrane adhesion molecules"/>
    <property type="evidence" value="ECO:0007669"/>
    <property type="project" value="InterPro"/>
</dbReference>
<keyword evidence="15 21" id="KW-1015">Disulfide bond</keyword>
<keyword evidence="12 24" id="KW-1133">Transmembrane helix</keyword>
<feature type="domain" description="EGF-like" evidence="27">
    <location>
        <begin position="1993"/>
        <end position="2032"/>
    </location>
</feature>
<feature type="domain" description="Cadherin" evidence="32">
    <location>
        <begin position="1225"/>
        <end position="1324"/>
    </location>
</feature>
<feature type="domain" description="Laminin G" evidence="26">
    <location>
        <begin position="1792"/>
        <end position="1955"/>
    </location>
</feature>
<evidence type="ECO:0000259" key="32">
    <source>
        <dbReference type="PROSITE" id="PS50268"/>
    </source>
</evidence>
<dbReference type="SUPFAM" id="SSF49313">
    <property type="entry name" value="Cadherin-like"/>
    <property type="match status" value="9"/>
</dbReference>
<dbReference type="GO" id="GO:0048638">
    <property type="term" value="P:regulation of developmental growth"/>
    <property type="evidence" value="ECO:0007669"/>
    <property type="project" value="UniProtKB-ARBA"/>
</dbReference>
<dbReference type="InterPro" id="IPR036445">
    <property type="entry name" value="GPCR_2_extracell_dom_sf"/>
</dbReference>
<evidence type="ECO:0000259" key="29">
    <source>
        <dbReference type="PROSITE" id="PS50221"/>
    </source>
</evidence>
<evidence type="ECO:0000259" key="30">
    <source>
        <dbReference type="PROSITE" id="PS50227"/>
    </source>
</evidence>
<keyword evidence="18" id="KW-0807">Transducer</keyword>
<feature type="transmembrane region" description="Helical" evidence="24">
    <location>
        <begin position="2610"/>
        <end position="2633"/>
    </location>
</feature>
<evidence type="ECO:0000256" key="1">
    <source>
        <dbReference type="ARBA" id="ARBA00004221"/>
    </source>
</evidence>
<feature type="signal peptide" evidence="25">
    <location>
        <begin position="1"/>
        <end position="25"/>
    </location>
</feature>
<evidence type="ECO:0000256" key="24">
    <source>
        <dbReference type="SAM" id="Phobius"/>
    </source>
</evidence>
<dbReference type="Pfam" id="PF00002">
    <property type="entry name" value="7tm_2"/>
    <property type="match status" value="1"/>
</dbReference>
<dbReference type="PROSITE" id="PS50027">
    <property type="entry name" value="EGF_LAM_2"/>
    <property type="match status" value="1"/>
</dbReference>
<feature type="transmembrane region" description="Helical" evidence="24">
    <location>
        <begin position="2788"/>
        <end position="2811"/>
    </location>
</feature>
<feature type="domain" description="Cadherin" evidence="32">
    <location>
        <begin position="869"/>
        <end position="976"/>
    </location>
</feature>
<dbReference type="SMART" id="SM00181">
    <property type="entry name" value="EGF"/>
    <property type="match status" value="6"/>
</dbReference>
<keyword evidence="17" id="KW-0325">Glycoprotein</keyword>
<dbReference type="GO" id="GO:0035159">
    <property type="term" value="P:regulation of tube length, open tracheal system"/>
    <property type="evidence" value="ECO:0007669"/>
    <property type="project" value="UniProtKB-ARBA"/>
</dbReference>
<dbReference type="InterPro" id="IPR001879">
    <property type="entry name" value="GPCR_2_extracellular_dom"/>
</dbReference>
<feature type="disulfide bond" evidence="21">
    <location>
        <begin position="1496"/>
        <end position="1505"/>
    </location>
</feature>
<keyword evidence="5" id="KW-1003">Cell membrane</keyword>
<dbReference type="Gene3D" id="2.60.120.200">
    <property type="match status" value="2"/>
</dbReference>
<protein>
    <submittedName>
        <fullName evidence="33">Protocadherin-like wing polarity protein stan</fullName>
    </submittedName>
</protein>
<feature type="disulfide bond" evidence="21">
    <location>
        <begin position="1777"/>
        <end position="1786"/>
    </location>
</feature>
<evidence type="ECO:0000256" key="9">
    <source>
        <dbReference type="ARBA" id="ARBA00022737"/>
    </source>
</evidence>
<dbReference type="PROSITE" id="PS00232">
    <property type="entry name" value="CADHERIN_1"/>
    <property type="match status" value="3"/>
</dbReference>
<dbReference type="InterPro" id="IPR015919">
    <property type="entry name" value="Cadherin-like_sf"/>
</dbReference>
<dbReference type="STRING" id="158441.A0A226F4X2"/>
<dbReference type="PROSITE" id="PS50026">
    <property type="entry name" value="EGF_3"/>
    <property type="match status" value="3"/>
</dbReference>
<dbReference type="OrthoDB" id="26203at2759"/>
<dbReference type="InterPro" id="IPR001881">
    <property type="entry name" value="EGF-like_Ca-bd_dom"/>
</dbReference>
<dbReference type="SMART" id="SM00179">
    <property type="entry name" value="EGF_CA"/>
    <property type="match status" value="4"/>
</dbReference>
<dbReference type="Pfam" id="PF00053">
    <property type="entry name" value="EGF_laminin"/>
    <property type="match status" value="1"/>
</dbReference>
<dbReference type="GO" id="GO:0042067">
    <property type="term" value="P:establishment of ommatidial planar polarity"/>
    <property type="evidence" value="ECO:0007669"/>
    <property type="project" value="UniProtKB-ARBA"/>
</dbReference>
<feature type="region of interest" description="Disordered" evidence="23">
    <location>
        <begin position="3081"/>
        <end position="3104"/>
    </location>
</feature>
<evidence type="ECO:0000256" key="10">
    <source>
        <dbReference type="ARBA" id="ARBA00022837"/>
    </source>
</evidence>
<dbReference type="PROSITE" id="PS00022">
    <property type="entry name" value="EGF_1"/>
    <property type="match status" value="1"/>
</dbReference>
<feature type="transmembrane region" description="Helical" evidence="24">
    <location>
        <begin position="2679"/>
        <end position="2698"/>
    </location>
</feature>
<feature type="domain" description="Cadherin" evidence="32">
    <location>
        <begin position="977"/>
        <end position="1082"/>
    </location>
</feature>
<dbReference type="Pfam" id="PF02210">
    <property type="entry name" value="Laminin_G_2"/>
    <property type="match status" value="2"/>
</dbReference>
<comment type="subcellular location">
    <subcellularLocation>
        <location evidence="1">Apical cell membrane</location>
    </subcellularLocation>
    <subcellularLocation>
        <location evidence="3">Cell membrane</location>
        <topology evidence="3">Multi-pass membrane protein</topology>
    </subcellularLocation>
    <subcellularLocation>
        <location evidence="2">Cell membrane</location>
        <topology evidence="2">Single-pass type I membrane protein</topology>
    </subcellularLocation>
</comment>
<dbReference type="InterPro" id="IPR013320">
    <property type="entry name" value="ConA-like_dom_sf"/>
</dbReference>
<dbReference type="CDD" id="cd00110">
    <property type="entry name" value="LamG"/>
    <property type="match status" value="2"/>
</dbReference>
<dbReference type="OMA" id="TEVYTVI"/>
<dbReference type="CDD" id="cd11304">
    <property type="entry name" value="Cadherin_repeat"/>
    <property type="match status" value="9"/>
</dbReference>
<keyword evidence="13" id="KW-0297">G-protein coupled receptor</keyword>
<evidence type="ECO:0000256" key="25">
    <source>
        <dbReference type="SAM" id="SignalP"/>
    </source>
</evidence>
<dbReference type="GO" id="GO:0004930">
    <property type="term" value="F:G protein-coupled receptor activity"/>
    <property type="evidence" value="ECO:0007669"/>
    <property type="project" value="UniProtKB-KW"/>
</dbReference>
<dbReference type="PROSITE" id="PS00010">
    <property type="entry name" value="ASX_HYDROXYL"/>
    <property type="match status" value="1"/>
</dbReference>
<dbReference type="PROSITE" id="PS50221">
    <property type="entry name" value="GAIN_B"/>
    <property type="match status" value="1"/>
</dbReference>
<proteinExistence type="predicted"/>
<feature type="domain" description="EGF-like" evidence="27">
    <location>
        <begin position="1751"/>
        <end position="1787"/>
    </location>
</feature>
<dbReference type="InterPro" id="IPR032471">
    <property type="entry name" value="AGRL2-4_GAIN_subdom_A"/>
</dbReference>
<evidence type="ECO:0000256" key="20">
    <source>
        <dbReference type="PROSITE-ProRule" id="PRU00043"/>
    </source>
</evidence>
<accession>A0A226F4X2</accession>
<dbReference type="InterPro" id="IPR046338">
    <property type="entry name" value="GAIN_dom_sf"/>
</dbReference>
<feature type="region of interest" description="Disordered" evidence="23">
    <location>
        <begin position="173"/>
        <end position="195"/>
    </location>
</feature>
<dbReference type="GO" id="GO:0016324">
    <property type="term" value="C:apical plasma membrane"/>
    <property type="evidence" value="ECO:0007669"/>
    <property type="project" value="UniProtKB-SubCell"/>
</dbReference>
<comment type="caution">
    <text evidence="21">Lacks conserved residue(s) required for the propagation of feature annotation.</text>
</comment>
<dbReference type="SMART" id="SM00112">
    <property type="entry name" value="CA"/>
    <property type="match status" value="8"/>
</dbReference>
<feature type="region of interest" description="Disordered" evidence="23">
    <location>
        <begin position="2871"/>
        <end position="2974"/>
    </location>
</feature>
<keyword evidence="4" id="KW-0217">Developmental protein</keyword>
<feature type="transmembrane region" description="Helical" evidence="24">
    <location>
        <begin position="2639"/>
        <end position="2658"/>
    </location>
</feature>
<feature type="transmembrane region" description="Helical" evidence="24">
    <location>
        <begin position="2761"/>
        <end position="2782"/>
    </location>
</feature>
<evidence type="ECO:0000256" key="22">
    <source>
        <dbReference type="PROSITE-ProRule" id="PRU00460"/>
    </source>
</evidence>
<feature type="compositionally biased region" description="Basic and acidic residues" evidence="23">
    <location>
        <begin position="2871"/>
        <end position="2880"/>
    </location>
</feature>
<feature type="disulfide bond" evidence="22">
    <location>
        <begin position="2089"/>
        <end position="2106"/>
    </location>
</feature>
<dbReference type="InterPro" id="IPR000152">
    <property type="entry name" value="EGF-type_Asp/Asn_hydroxyl_site"/>
</dbReference>
<dbReference type="Pfam" id="PF23592">
    <property type="entry name" value="Cadherin_CELSR2_9th"/>
    <property type="match status" value="1"/>
</dbReference>
<dbReference type="PROSITE" id="PS50227">
    <property type="entry name" value="G_PROTEIN_RECEP_F2_3"/>
    <property type="match status" value="1"/>
</dbReference>
<dbReference type="Pfam" id="PF00008">
    <property type="entry name" value="EGF"/>
    <property type="match status" value="2"/>
</dbReference>
<evidence type="ECO:0000256" key="21">
    <source>
        <dbReference type="PROSITE-ProRule" id="PRU00076"/>
    </source>
</evidence>
<evidence type="ECO:0000256" key="5">
    <source>
        <dbReference type="ARBA" id="ARBA00022475"/>
    </source>
</evidence>
<evidence type="ECO:0000259" key="28">
    <source>
        <dbReference type="PROSITE" id="PS50027"/>
    </source>
</evidence>
<evidence type="ECO:0000256" key="7">
    <source>
        <dbReference type="ARBA" id="ARBA00022692"/>
    </source>
</evidence>
<organism evidence="33 34">
    <name type="scientific">Folsomia candida</name>
    <name type="common">Springtail</name>
    <dbReference type="NCBI Taxonomy" id="158441"/>
    <lineage>
        <taxon>Eukaryota</taxon>
        <taxon>Metazoa</taxon>
        <taxon>Ecdysozoa</taxon>
        <taxon>Arthropoda</taxon>
        <taxon>Hexapoda</taxon>
        <taxon>Collembola</taxon>
        <taxon>Entomobryomorpha</taxon>
        <taxon>Isotomoidea</taxon>
        <taxon>Isotomidae</taxon>
        <taxon>Proisotominae</taxon>
        <taxon>Folsomia</taxon>
    </lineage>
</organism>
<dbReference type="PROSITE" id="PS01248">
    <property type="entry name" value="EGF_LAM_1"/>
    <property type="match status" value="1"/>
</dbReference>
<evidence type="ECO:0000256" key="13">
    <source>
        <dbReference type="ARBA" id="ARBA00023040"/>
    </source>
</evidence>
<evidence type="ECO:0000256" key="23">
    <source>
        <dbReference type="SAM" id="MobiDB-lite"/>
    </source>
</evidence>
<evidence type="ECO:0000259" key="31">
    <source>
        <dbReference type="PROSITE" id="PS50261"/>
    </source>
</evidence>
<dbReference type="SMART" id="SM00008">
    <property type="entry name" value="HormR"/>
    <property type="match status" value="1"/>
</dbReference>
<dbReference type="InterPro" id="IPR017981">
    <property type="entry name" value="GPCR_2-like_7TM"/>
</dbReference>
<feature type="compositionally biased region" description="Polar residues" evidence="23">
    <location>
        <begin position="3143"/>
        <end position="3158"/>
    </location>
</feature>
<dbReference type="InterPro" id="IPR057244">
    <property type="entry name" value="GAIN_B"/>
</dbReference>
<dbReference type="FunFam" id="2.60.40.60:FF:000020">
    <property type="entry name" value="Dachsous cadherin-related 1b"/>
    <property type="match status" value="2"/>
</dbReference>
<feature type="domain" description="Cadherin" evidence="32">
    <location>
        <begin position="338"/>
        <end position="442"/>
    </location>
</feature>